<organism evidence="1 2">
    <name type="scientific">Hucho hucho</name>
    <name type="common">huchen</name>
    <dbReference type="NCBI Taxonomy" id="62062"/>
    <lineage>
        <taxon>Eukaryota</taxon>
        <taxon>Metazoa</taxon>
        <taxon>Chordata</taxon>
        <taxon>Craniata</taxon>
        <taxon>Vertebrata</taxon>
        <taxon>Euteleostomi</taxon>
        <taxon>Actinopterygii</taxon>
        <taxon>Neopterygii</taxon>
        <taxon>Teleostei</taxon>
        <taxon>Protacanthopterygii</taxon>
        <taxon>Salmoniformes</taxon>
        <taxon>Salmonidae</taxon>
        <taxon>Salmoninae</taxon>
        <taxon>Hucho</taxon>
    </lineage>
</organism>
<dbReference type="Ensembl" id="ENSHHUT00000081634.1">
    <property type="protein sequence ID" value="ENSHHUP00000079086.1"/>
    <property type="gene ID" value="ENSHHUG00000046130.1"/>
</dbReference>
<protein>
    <submittedName>
        <fullName evidence="1">Uncharacterized protein</fullName>
    </submittedName>
</protein>
<dbReference type="STRING" id="62062.ENSHHUP00000079086"/>
<dbReference type="AlphaFoldDB" id="A0A4W5QN41"/>
<proteinExistence type="predicted"/>
<sequence length="134" mass="15043">MLCLSKCSPKLYSSPPYYLCCLCVCVSECPVRPRYARLCEWEKACFFYTKACGVTQQAPSSIHSIDGVVMFLECHVLLFRKALVEHNQHIEAIYQSTQKHFRVQPEVLDQQDVRALGAAPQSLHVRAGGPRGPG</sequence>
<evidence type="ECO:0000313" key="2">
    <source>
        <dbReference type="Proteomes" id="UP000314982"/>
    </source>
</evidence>
<evidence type="ECO:0000313" key="1">
    <source>
        <dbReference type="Ensembl" id="ENSHHUP00000079086.1"/>
    </source>
</evidence>
<reference evidence="2" key="1">
    <citation type="submission" date="2018-06" db="EMBL/GenBank/DDBJ databases">
        <title>Genome assembly of Danube salmon.</title>
        <authorList>
            <person name="Macqueen D.J."/>
            <person name="Gundappa M.K."/>
        </authorList>
    </citation>
    <scope>NUCLEOTIDE SEQUENCE [LARGE SCALE GENOMIC DNA]</scope>
</reference>
<reference evidence="1" key="3">
    <citation type="submission" date="2025-09" db="UniProtKB">
        <authorList>
            <consortium name="Ensembl"/>
        </authorList>
    </citation>
    <scope>IDENTIFICATION</scope>
</reference>
<reference evidence="1" key="2">
    <citation type="submission" date="2025-08" db="UniProtKB">
        <authorList>
            <consortium name="Ensembl"/>
        </authorList>
    </citation>
    <scope>IDENTIFICATION</scope>
</reference>
<accession>A0A4W5QN41</accession>
<dbReference type="Proteomes" id="UP000314982">
    <property type="component" value="Unassembled WGS sequence"/>
</dbReference>
<keyword evidence="2" id="KW-1185">Reference proteome</keyword>
<name>A0A4W5QN41_9TELE</name>